<keyword evidence="7" id="KW-1185">Reference proteome</keyword>
<dbReference type="SUPFAM" id="SSF52738">
    <property type="entry name" value="Methylesterase CheB, C-terminal domain"/>
    <property type="match status" value="1"/>
</dbReference>
<dbReference type="Pfam" id="PF01339">
    <property type="entry name" value="CheB_methylest"/>
    <property type="match status" value="1"/>
</dbReference>
<dbReference type="GO" id="GO:0008984">
    <property type="term" value="F:protein-glutamate methylesterase activity"/>
    <property type="evidence" value="ECO:0007669"/>
    <property type="project" value="UniProtKB-EC"/>
</dbReference>
<sequence>MIAIGGSAGSLAVLAELLEQLPISIDCTMMIIVHRLRNVPSDLDRLLSLKAPIIEPEDKQPVLRRRIYLAPQNYHLLIEDDGTFSLDYSEPLHYSRPSIDVSFTSVAAAYGPRAAGILLSGASKDGAAGIQQIIAAGGAGIVQDPATALFDTMPQAALDRCPAAQPMNITEMIHFLTELKMSAEHDS</sequence>
<feature type="active site" evidence="4">
    <location>
        <position position="34"/>
    </location>
</feature>
<evidence type="ECO:0000313" key="7">
    <source>
        <dbReference type="Proteomes" id="UP000190367"/>
    </source>
</evidence>
<evidence type="ECO:0000256" key="2">
    <source>
        <dbReference type="ARBA" id="ARBA00039140"/>
    </source>
</evidence>
<dbReference type="STRING" id="634771.SAMN04488128_103628"/>
<accession>A0A1T4SVV0</accession>
<dbReference type="GO" id="GO:0000156">
    <property type="term" value="F:phosphorelay response regulator activity"/>
    <property type="evidence" value="ECO:0007669"/>
    <property type="project" value="InterPro"/>
</dbReference>
<dbReference type="Proteomes" id="UP000190367">
    <property type="component" value="Unassembled WGS sequence"/>
</dbReference>
<protein>
    <recommendedName>
        <fullName evidence="2">protein-glutamate methylesterase</fullName>
        <ecNumber evidence="2">3.1.1.61</ecNumber>
    </recommendedName>
</protein>
<keyword evidence="1 4" id="KW-0378">Hydrolase</keyword>
<organism evidence="6 7">
    <name type="scientific">Chitinophaga eiseniae</name>
    <dbReference type="NCBI Taxonomy" id="634771"/>
    <lineage>
        <taxon>Bacteria</taxon>
        <taxon>Pseudomonadati</taxon>
        <taxon>Bacteroidota</taxon>
        <taxon>Chitinophagia</taxon>
        <taxon>Chitinophagales</taxon>
        <taxon>Chitinophagaceae</taxon>
        <taxon>Chitinophaga</taxon>
    </lineage>
</organism>
<dbReference type="EC" id="3.1.1.61" evidence="2"/>
<feature type="active site" evidence="4">
    <location>
        <position position="125"/>
    </location>
</feature>
<dbReference type="PANTHER" id="PTHR42872">
    <property type="entry name" value="PROTEIN-GLUTAMATE METHYLESTERASE/PROTEIN-GLUTAMINE GLUTAMINASE"/>
    <property type="match status" value="1"/>
</dbReference>
<dbReference type="CDD" id="cd16433">
    <property type="entry name" value="CheB"/>
    <property type="match status" value="1"/>
</dbReference>
<dbReference type="Gene3D" id="3.40.50.180">
    <property type="entry name" value="Methylesterase CheB, C-terminal domain"/>
    <property type="match status" value="1"/>
</dbReference>
<feature type="domain" description="CheB-type methylesterase" evidence="5">
    <location>
        <begin position="1"/>
        <end position="172"/>
    </location>
</feature>
<proteinExistence type="predicted"/>
<feature type="active site" evidence="4">
    <location>
        <position position="7"/>
    </location>
</feature>
<reference evidence="7" key="1">
    <citation type="submission" date="2017-02" db="EMBL/GenBank/DDBJ databases">
        <authorList>
            <person name="Varghese N."/>
            <person name="Submissions S."/>
        </authorList>
    </citation>
    <scope>NUCLEOTIDE SEQUENCE [LARGE SCALE GENOMIC DNA]</scope>
    <source>
        <strain evidence="7">DSM 22224</strain>
    </source>
</reference>
<name>A0A1T4SVV0_9BACT</name>
<comment type="catalytic activity">
    <reaction evidence="3">
        <text>[protein]-L-glutamate 5-O-methyl ester + H2O = L-glutamyl-[protein] + methanol + H(+)</text>
        <dbReference type="Rhea" id="RHEA:23236"/>
        <dbReference type="Rhea" id="RHEA-COMP:10208"/>
        <dbReference type="Rhea" id="RHEA-COMP:10311"/>
        <dbReference type="ChEBI" id="CHEBI:15377"/>
        <dbReference type="ChEBI" id="CHEBI:15378"/>
        <dbReference type="ChEBI" id="CHEBI:17790"/>
        <dbReference type="ChEBI" id="CHEBI:29973"/>
        <dbReference type="ChEBI" id="CHEBI:82795"/>
        <dbReference type="EC" id="3.1.1.61"/>
    </reaction>
</comment>
<evidence type="ECO:0000256" key="1">
    <source>
        <dbReference type="ARBA" id="ARBA00022801"/>
    </source>
</evidence>
<dbReference type="EMBL" id="FUWZ01000003">
    <property type="protein sequence ID" value="SKA32276.1"/>
    <property type="molecule type" value="Genomic_DNA"/>
</dbReference>
<dbReference type="InterPro" id="IPR035909">
    <property type="entry name" value="CheB_C"/>
</dbReference>
<keyword evidence="4" id="KW-0145">Chemotaxis</keyword>
<dbReference type="GO" id="GO:0005737">
    <property type="term" value="C:cytoplasm"/>
    <property type="evidence" value="ECO:0007669"/>
    <property type="project" value="InterPro"/>
</dbReference>
<dbReference type="InterPro" id="IPR000673">
    <property type="entry name" value="Sig_transdc_resp-reg_Me-estase"/>
</dbReference>
<dbReference type="PANTHER" id="PTHR42872:SF6">
    <property type="entry name" value="PROTEIN-GLUTAMATE METHYLESTERASE_PROTEIN-GLUTAMINE GLUTAMINASE"/>
    <property type="match status" value="1"/>
</dbReference>
<evidence type="ECO:0000259" key="5">
    <source>
        <dbReference type="PROSITE" id="PS50122"/>
    </source>
</evidence>
<dbReference type="AlphaFoldDB" id="A0A1T4SVV0"/>
<evidence type="ECO:0000256" key="4">
    <source>
        <dbReference type="PROSITE-ProRule" id="PRU00050"/>
    </source>
</evidence>
<gene>
    <name evidence="6" type="ORF">SAMN04488128_103628</name>
</gene>
<evidence type="ECO:0000256" key="3">
    <source>
        <dbReference type="ARBA" id="ARBA00048267"/>
    </source>
</evidence>
<dbReference type="PROSITE" id="PS50122">
    <property type="entry name" value="CHEB"/>
    <property type="match status" value="1"/>
</dbReference>
<dbReference type="GO" id="GO:0006935">
    <property type="term" value="P:chemotaxis"/>
    <property type="evidence" value="ECO:0007669"/>
    <property type="project" value="UniProtKB-UniRule"/>
</dbReference>
<evidence type="ECO:0000313" key="6">
    <source>
        <dbReference type="EMBL" id="SKA32276.1"/>
    </source>
</evidence>